<dbReference type="GO" id="GO:0016787">
    <property type="term" value="F:hydrolase activity"/>
    <property type="evidence" value="ECO:0007669"/>
    <property type="project" value="UniProtKB-KW"/>
</dbReference>
<dbReference type="Gene3D" id="3.40.50.1820">
    <property type="entry name" value="alpha/beta hydrolase"/>
    <property type="match status" value="1"/>
</dbReference>
<dbReference type="AlphaFoldDB" id="A0A371PHH2"/>
<dbReference type="EMBL" id="QUBQ01000002">
    <property type="protein sequence ID" value="REK74978.1"/>
    <property type="molecule type" value="Genomic_DNA"/>
</dbReference>
<dbReference type="PANTHER" id="PTHR43798:SF31">
    <property type="entry name" value="AB HYDROLASE SUPERFAMILY PROTEIN YCLE"/>
    <property type="match status" value="1"/>
</dbReference>
<evidence type="ECO:0000256" key="1">
    <source>
        <dbReference type="ARBA" id="ARBA00022801"/>
    </source>
</evidence>
<dbReference type="Proteomes" id="UP000261905">
    <property type="component" value="Unassembled WGS sequence"/>
</dbReference>
<dbReference type="SUPFAM" id="SSF53474">
    <property type="entry name" value="alpha/beta-Hydrolases"/>
    <property type="match status" value="1"/>
</dbReference>
<proteinExistence type="predicted"/>
<gene>
    <name evidence="3" type="ORF">DX130_15160</name>
</gene>
<dbReference type="RefSeq" id="WP_116046742.1">
    <property type="nucleotide sequence ID" value="NZ_QUBQ01000002.1"/>
</dbReference>
<dbReference type="InterPro" id="IPR000073">
    <property type="entry name" value="AB_hydrolase_1"/>
</dbReference>
<reference evidence="3 4" key="1">
    <citation type="submission" date="2018-08" db="EMBL/GenBank/DDBJ databases">
        <title>Paenibacillus sp. M4BSY-1, whole genome shotgun sequence.</title>
        <authorList>
            <person name="Tuo L."/>
        </authorList>
    </citation>
    <scope>NUCLEOTIDE SEQUENCE [LARGE SCALE GENOMIC DNA]</scope>
    <source>
        <strain evidence="3 4">M4BSY-1</strain>
    </source>
</reference>
<sequence>MTLIAHKDRWIRSVLATILLPLTLFQAAASWRSLRTNKPTGKLVDIGSRQLHAHVTGEGGPTVILEAGMGGCSIGWSLVQQELSRHSTVLSYDRAGFGWSMQPLGKPTCDAYVDDLKRLLEALQLKPPYLLVGHSFGGMIMRMFASRYPADVLGIVLVDAAHECRFLSADQSESRAVVRKSRERMYKWGYRLSPLGIPRLLRKHVGHNGLPAHLQAMVVSAGLRNHAYQAAYEEFLHMEQSAMELERAEPIHSGTPVLVLTAGKQSEEWKQDQQPLLFLSNRVKHTIVEDSWHSIQIYRPQAVTEAVLELLYIKEGWPE</sequence>
<dbReference type="Pfam" id="PF00561">
    <property type="entry name" value="Abhydrolase_1"/>
    <property type="match status" value="1"/>
</dbReference>
<evidence type="ECO:0000259" key="2">
    <source>
        <dbReference type="Pfam" id="PF00561"/>
    </source>
</evidence>
<name>A0A371PHH2_9BACL</name>
<dbReference type="GO" id="GO:0016020">
    <property type="term" value="C:membrane"/>
    <property type="evidence" value="ECO:0007669"/>
    <property type="project" value="TreeGrafter"/>
</dbReference>
<keyword evidence="4" id="KW-1185">Reference proteome</keyword>
<comment type="caution">
    <text evidence="3">The sequence shown here is derived from an EMBL/GenBank/DDBJ whole genome shotgun (WGS) entry which is preliminary data.</text>
</comment>
<dbReference type="OrthoDB" id="59888at2"/>
<evidence type="ECO:0000313" key="3">
    <source>
        <dbReference type="EMBL" id="REK74978.1"/>
    </source>
</evidence>
<organism evidence="3 4">
    <name type="scientific">Paenibacillus paeoniae</name>
    <dbReference type="NCBI Taxonomy" id="2292705"/>
    <lineage>
        <taxon>Bacteria</taxon>
        <taxon>Bacillati</taxon>
        <taxon>Bacillota</taxon>
        <taxon>Bacilli</taxon>
        <taxon>Bacillales</taxon>
        <taxon>Paenibacillaceae</taxon>
        <taxon>Paenibacillus</taxon>
    </lineage>
</organism>
<feature type="domain" description="AB hydrolase-1" evidence="2">
    <location>
        <begin position="61"/>
        <end position="187"/>
    </location>
</feature>
<dbReference type="PANTHER" id="PTHR43798">
    <property type="entry name" value="MONOACYLGLYCEROL LIPASE"/>
    <property type="match status" value="1"/>
</dbReference>
<protein>
    <submittedName>
        <fullName evidence="3">Alpha/beta hydrolase</fullName>
    </submittedName>
</protein>
<evidence type="ECO:0000313" key="4">
    <source>
        <dbReference type="Proteomes" id="UP000261905"/>
    </source>
</evidence>
<keyword evidence="1 3" id="KW-0378">Hydrolase</keyword>
<dbReference type="InterPro" id="IPR050266">
    <property type="entry name" value="AB_hydrolase_sf"/>
</dbReference>
<accession>A0A371PHH2</accession>
<dbReference type="InterPro" id="IPR029058">
    <property type="entry name" value="AB_hydrolase_fold"/>
</dbReference>
<dbReference type="PRINTS" id="PR00111">
    <property type="entry name" value="ABHYDROLASE"/>
</dbReference>